<keyword evidence="2" id="KW-1185">Reference proteome</keyword>
<reference evidence="2" key="2">
    <citation type="journal article" date="2018" name="Mol. Plant Microbe Interact.">
        <title>Genome sequence resources for the wheat stripe rust pathogen (Puccinia striiformis f. sp. tritici) and the barley stripe rust pathogen (Puccinia striiformis f. sp. hordei).</title>
        <authorList>
            <person name="Xia C."/>
            <person name="Wang M."/>
            <person name="Yin C."/>
            <person name="Cornejo O.E."/>
            <person name="Hulbert S.H."/>
            <person name="Chen X."/>
        </authorList>
    </citation>
    <scope>NUCLEOTIDE SEQUENCE [LARGE SCALE GENOMIC DNA]</scope>
    <source>
        <strain evidence="2">93-210</strain>
    </source>
</reference>
<dbReference type="EMBL" id="CM045865">
    <property type="protein sequence ID" value="KAI7962254.1"/>
    <property type="molecule type" value="Genomic_DNA"/>
</dbReference>
<name>A0ACC0EZS4_9BASI</name>
<sequence length="26" mass="2767">MANDLISTTLVAFQAASEAWTNGKRA</sequence>
<dbReference type="Proteomes" id="UP001060170">
    <property type="component" value="Chromosome 1"/>
</dbReference>
<accession>A0ACC0EZS4</accession>
<evidence type="ECO:0000313" key="2">
    <source>
        <dbReference type="Proteomes" id="UP001060170"/>
    </source>
</evidence>
<gene>
    <name evidence="1" type="ORF">MJO28_000348</name>
</gene>
<protein>
    <submittedName>
        <fullName evidence="1">Uncharacterized protein</fullName>
    </submittedName>
</protein>
<reference evidence="2" key="1">
    <citation type="journal article" date="2018" name="BMC Genomics">
        <title>Genomic insights into host adaptation between the wheat stripe rust pathogen (Puccinia striiformis f. sp. tritici) and the barley stripe rust pathogen (Puccinia striiformis f. sp. hordei).</title>
        <authorList>
            <person name="Xia C."/>
            <person name="Wang M."/>
            <person name="Yin C."/>
            <person name="Cornejo O.E."/>
            <person name="Hulbert S.H."/>
            <person name="Chen X."/>
        </authorList>
    </citation>
    <scope>NUCLEOTIDE SEQUENCE [LARGE SCALE GENOMIC DNA]</scope>
    <source>
        <strain evidence="2">93-210</strain>
    </source>
</reference>
<proteinExistence type="predicted"/>
<evidence type="ECO:0000313" key="1">
    <source>
        <dbReference type="EMBL" id="KAI7962254.1"/>
    </source>
</evidence>
<organism evidence="1 2">
    <name type="scientific">Puccinia striiformis f. sp. tritici</name>
    <dbReference type="NCBI Taxonomy" id="168172"/>
    <lineage>
        <taxon>Eukaryota</taxon>
        <taxon>Fungi</taxon>
        <taxon>Dikarya</taxon>
        <taxon>Basidiomycota</taxon>
        <taxon>Pucciniomycotina</taxon>
        <taxon>Pucciniomycetes</taxon>
        <taxon>Pucciniales</taxon>
        <taxon>Pucciniaceae</taxon>
        <taxon>Puccinia</taxon>
    </lineage>
</organism>
<reference evidence="1 2" key="3">
    <citation type="journal article" date="2022" name="Microbiol. Spectr.">
        <title>Folding features and dynamics of 3D genome architecture in plant fungal pathogens.</title>
        <authorList>
            <person name="Xia C."/>
        </authorList>
    </citation>
    <scope>NUCLEOTIDE SEQUENCE [LARGE SCALE GENOMIC DNA]</scope>
    <source>
        <strain evidence="1 2">93-210</strain>
    </source>
</reference>
<comment type="caution">
    <text evidence="1">The sequence shown here is derived from an EMBL/GenBank/DDBJ whole genome shotgun (WGS) entry which is preliminary data.</text>
</comment>